<dbReference type="InterPro" id="IPR029043">
    <property type="entry name" value="GcvT/YgfZ_C"/>
</dbReference>
<feature type="binding site" evidence="8">
    <location>
        <position position="197"/>
    </location>
    <ligand>
        <name>substrate</name>
    </ligand>
</feature>
<reference evidence="11 12" key="1">
    <citation type="journal article" date="2014" name="BMC Genomics">
        <title>Comparison of environmental and isolate Sulfobacillus genomes reveals diverse carbon, sulfur, nitrogen, and hydrogen metabolisms.</title>
        <authorList>
            <person name="Justice N.B."/>
            <person name="Norman A."/>
            <person name="Brown C.T."/>
            <person name="Singh A."/>
            <person name="Thomas B.C."/>
            <person name="Banfield J.F."/>
        </authorList>
    </citation>
    <scope>NUCLEOTIDE SEQUENCE [LARGE SCALE GENOMIC DNA]</scope>
    <source>
        <strain evidence="11">AMDSBA4</strain>
    </source>
</reference>
<dbReference type="EC" id="2.1.2.10" evidence="2 7"/>
<dbReference type="AlphaFoldDB" id="A0A2T2XGL1"/>
<evidence type="ECO:0000256" key="5">
    <source>
        <dbReference type="ARBA" id="ARBA00031395"/>
    </source>
</evidence>
<dbReference type="EMBL" id="PXYW01000017">
    <property type="protein sequence ID" value="PSR33629.1"/>
    <property type="molecule type" value="Genomic_DNA"/>
</dbReference>
<evidence type="ECO:0000313" key="11">
    <source>
        <dbReference type="EMBL" id="PSR33629.1"/>
    </source>
</evidence>
<dbReference type="FunFam" id="2.40.30.110:FF:000003">
    <property type="entry name" value="Aminomethyltransferase"/>
    <property type="match status" value="1"/>
</dbReference>
<evidence type="ECO:0000256" key="2">
    <source>
        <dbReference type="ARBA" id="ARBA00012616"/>
    </source>
</evidence>
<dbReference type="GO" id="GO:0019464">
    <property type="term" value="P:glycine decarboxylation via glycine cleavage system"/>
    <property type="evidence" value="ECO:0007669"/>
    <property type="project" value="UniProtKB-UniRule"/>
</dbReference>
<dbReference type="GO" id="GO:0008483">
    <property type="term" value="F:transaminase activity"/>
    <property type="evidence" value="ECO:0007669"/>
    <property type="project" value="UniProtKB-KW"/>
</dbReference>
<dbReference type="NCBIfam" id="TIGR00528">
    <property type="entry name" value="gcvT"/>
    <property type="match status" value="1"/>
</dbReference>
<dbReference type="InterPro" id="IPR006223">
    <property type="entry name" value="GcvT"/>
</dbReference>
<evidence type="ECO:0000256" key="8">
    <source>
        <dbReference type="PIRSR" id="PIRSR006487-1"/>
    </source>
</evidence>
<dbReference type="Pfam" id="PF08669">
    <property type="entry name" value="GCV_T_C"/>
    <property type="match status" value="1"/>
</dbReference>
<evidence type="ECO:0000256" key="1">
    <source>
        <dbReference type="ARBA" id="ARBA00008609"/>
    </source>
</evidence>
<dbReference type="InterPro" id="IPR028896">
    <property type="entry name" value="GcvT/YgfZ/DmdA"/>
</dbReference>
<evidence type="ECO:0000256" key="6">
    <source>
        <dbReference type="ARBA" id="ARBA00047665"/>
    </source>
</evidence>
<dbReference type="PIRSF" id="PIRSF006487">
    <property type="entry name" value="GcvT"/>
    <property type="match status" value="1"/>
</dbReference>
<accession>A0A2T2XGL1</accession>
<comment type="function">
    <text evidence="7">The glycine cleavage system catalyzes the degradation of glycine.</text>
</comment>
<name>A0A2T2XGL1_9FIRM</name>
<evidence type="ECO:0000259" key="9">
    <source>
        <dbReference type="Pfam" id="PF01571"/>
    </source>
</evidence>
<dbReference type="Gene3D" id="3.30.70.1400">
    <property type="entry name" value="Aminomethyltransferase beta-barrel domains"/>
    <property type="match status" value="1"/>
</dbReference>
<evidence type="ECO:0000313" key="12">
    <source>
        <dbReference type="Proteomes" id="UP000242972"/>
    </source>
</evidence>
<dbReference type="FunFam" id="4.10.1250.10:FF:000001">
    <property type="entry name" value="Aminomethyltransferase"/>
    <property type="match status" value="1"/>
</dbReference>
<dbReference type="Gene3D" id="4.10.1250.10">
    <property type="entry name" value="Aminomethyltransferase fragment"/>
    <property type="match status" value="1"/>
</dbReference>
<dbReference type="GO" id="GO:0004047">
    <property type="term" value="F:aminomethyltransferase activity"/>
    <property type="evidence" value="ECO:0007669"/>
    <property type="project" value="UniProtKB-UniRule"/>
</dbReference>
<feature type="domain" description="GCVT N-terminal" evidence="9">
    <location>
        <begin position="7"/>
        <end position="259"/>
    </location>
</feature>
<dbReference type="Proteomes" id="UP000242972">
    <property type="component" value="Unassembled WGS sequence"/>
</dbReference>
<comment type="catalytic activity">
    <reaction evidence="6 7">
        <text>N(6)-[(R)-S(8)-aminomethyldihydrolipoyl]-L-lysyl-[protein] + (6S)-5,6,7,8-tetrahydrofolate = N(6)-[(R)-dihydrolipoyl]-L-lysyl-[protein] + (6R)-5,10-methylene-5,6,7,8-tetrahydrofolate + NH4(+)</text>
        <dbReference type="Rhea" id="RHEA:16945"/>
        <dbReference type="Rhea" id="RHEA-COMP:10475"/>
        <dbReference type="Rhea" id="RHEA-COMP:10492"/>
        <dbReference type="ChEBI" id="CHEBI:15636"/>
        <dbReference type="ChEBI" id="CHEBI:28938"/>
        <dbReference type="ChEBI" id="CHEBI:57453"/>
        <dbReference type="ChEBI" id="CHEBI:83100"/>
        <dbReference type="ChEBI" id="CHEBI:83143"/>
        <dbReference type="EC" id="2.1.2.10"/>
    </reaction>
</comment>
<dbReference type="PANTHER" id="PTHR43757:SF2">
    <property type="entry name" value="AMINOMETHYLTRANSFERASE, MITOCHONDRIAL"/>
    <property type="match status" value="1"/>
</dbReference>
<evidence type="ECO:0000256" key="4">
    <source>
        <dbReference type="ARBA" id="ARBA00022679"/>
    </source>
</evidence>
<dbReference type="Pfam" id="PF01571">
    <property type="entry name" value="GCV_T"/>
    <property type="match status" value="1"/>
</dbReference>
<comment type="caution">
    <text evidence="11">The sequence shown here is derived from an EMBL/GenBank/DDBJ whole genome shotgun (WGS) entry which is preliminary data.</text>
</comment>
<evidence type="ECO:0000256" key="3">
    <source>
        <dbReference type="ARBA" id="ARBA00022576"/>
    </source>
</evidence>
<dbReference type="InterPro" id="IPR027266">
    <property type="entry name" value="TrmE/GcvT-like"/>
</dbReference>
<dbReference type="InterPro" id="IPR022903">
    <property type="entry name" value="GcvT_bac"/>
</dbReference>
<evidence type="ECO:0000256" key="7">
    <source>
        <dbReference type="HAMAP-Rule" id="MF_00259"/>
    </source>
</evidence>
<comment type="subunit">
    <text evidence="7">The glycine cleavage system is composed of four proteins: P, T, L and H.</text>
</comment>
<sequence length="360" mass="39301">MKTTPITEWHQNHGGKLVEFGGFYMPIDYGSIKDEHIAVRERVGIFDVSHMGEFLVRGPEAAEYLDYLVTNIPSGLEPGQALYSPMCYPDGGTVDDLLIYRISDTEFMMVVNASNIDKDWAWVMDHKSDWSSLELTNVSDTMGLLAIQGPKAQELLQPLTTINLSGLGYYHFVPGTVITDVSVLLSRTGYTGEDGFELYVAAPEALALWEQLVDRGALPIGLGARDTLRLEARLPLYGHELSESITPLEAGLGPFVRLKNKTNFIGRDALERQKSQGLTRKIVGLEIHGGIARAGYQVSDSTGQVVGVVTSGTYSPTLKTAIALALVPLELASIGTGLAVNIRGREVLATVVKTPFYRRT</sequence>
<dbReference type="GO" id="GO:0005829">
    <property type="term" value="C:cytosol"/>
    <property type="evidence" value="ECO:0007669"/>
    <property type="project" value="TreeGrafter"/>
</dbReference>
<dbReference type="HAMAP" id="MF_00259">
    <property type="entry name" value="GcvT"/>
    <property type="match status" value="1"/>
</dbReference>
<keyword evidence="4 7" id="KW-0808">Transferase</keyword>
<dbReference type="GO" id="GO:0005960">
    <property type="term" value="C:glycine cleavage complex"/>
    <property type="evidence" value="ECO:0007669"/>
    <property type="project" value="InterPro"/>
</dbReference>
<protein>
    <recommendedName>
        <fullName evidence="2 7">Aminomethyltransferase</fullName>
        <ecNumber evidence="2 7">2.1.2.10</ecNumber>
    </recommendedName>
    <alternativeName>
        <fullName evidence="5 7">Glycine cleavage system T protein</fullName>
    </alternativeName>
</protein>
<dbReference type="FunFam" id="3.30.70.1400:FF:000001">
    <property type="entry name" value="Aminomethyltransferase"/>
    <property type="match status" value="1"/>
</dbReference>
<dbReference type="SUPFAM" id="SSF103025">
    <property type="entry name" value="Folate-binding domain"/>
    <property type="match status" value="1"/>
</dbReference>
<dbReference type="Gene3D" id="2.40.30.110">
    <property type="entry name" value="Aminomethyltransferase beta-barrel domains"/>
    <property type="match status" value="1"/>
</dbReference>
<feature type="domain" description="Aminomethyltransferase C-terminal" evidence="10">
    <location>
        <begin position="280"/>
        <end position="357"/>
    </location>
</feature>
<dbReference type="InterPro" id="IPR013977">
    <property type="entry name" value="GcvT_C"/>
</dbReference>
<evidence type="ECO:0000259" key="10">
    <source>
        <dbReference type="Pfam" id="PF08669"/>
    </source>
</evidence>
<comment type="similarity">
    <text evidence="1 7">Belongs to the GcvT family.</text>
</comment>
<dbReference type="Gene3D" id="3.30.1360.120">
    <property type="entry name" value="Probable tRNA modification gtpase trme, domain 1"/>
    <property type="match status" value="1"/>
</dbReference>
<organism evidence="11 12">
    <name type="scientific">Sulfobacillus benefaciens</name>
    <dbReference type="NCBI Taxonomy" id="453960"/>
    <lineage>
        <taxon>Bacteria</taxon>
        <taxon>Bacillati</taxon>
        <taxon>Bacillota</taxon>
        <taxon>Clostridia</taxon>
        <taxon>Eubacteriales</taxon>
        <taxon>Clostridiales Family XVII. Incertae Sedis</taxon>
        <taxon>Sulfobacillus</taxon>
    </lineage>
</organism>
<dbReference type="SUPFAM" id="SSF101790">
    <property type="entry name" value="Aminomethyltransferase beta-barrel domain"/>
    <property type="match status" value="1"/>
</dbReference>
<gene>
    <name evidence="7 11" type="primary">gcvT</name>
    <name evidence="11" type="ORF">C7B46_08440</name>
</gene>
<dbReference type="NCBIfam" id="NF001567">
    <property type="entry name" value="PRK00389.1"/>
    <property type="match status" value="1"/>
</dbReference>
<keyword evidence="3 7" id="KW-0032">Aminotransferase</keyword>
<proteinExistence type="inferred from homology"/>
<dbReference type="InterPro" id="IPR006222">
    <property type="entry name" value="GCVT_N"/>
</dbReference>
<dbReference type="PANTHER" id="PTHR43757">
    <property type="entry name" value="AMINOMETHYLTRANSFERASE"/>
    <property type="match status" value="1"/>
</dbReference>